<evidence type="ECO:0000256" key="7">
    <source>
        <dbReference type="ARBA" id="ARBA00023098"/>
    </source>
</evidence>
<dbReference type="CDD" id="cd05236">
    <property type="entry name" value="FAR-N_SDR_e"/>
    <property type="match status" value="1"/>
</dbReference>
<dbReference type="GO" id="GO:0080019">
    <property type="term" value="F:alcohol-forming very long-chain fatty acyl-CoA reductase activity"/>
    <property type="evidence" value="ECO:0007669"/>
    <property type="project" value="InterPro"/>
</dbReference>
<evidence type="ECO:0000256" key="9">
    <source>
        <dbReference type="ARBA" id="ARBA00052530"/>
    </source>
</evidence>
<dbReference type="SUPFAM" id="SSF51735">
    <property type="entry name" value="NAD(P)-binding Rossmann-fold domains"/>
    <property type="match status" value="1"/>
</dbReference>
<dbReference type="EMBL" id="JQ978771">
    <property type="protein sequence ID" value="AGD98719.1"/>
    <property type="molecule type" value="mRNA"/>
</dbReference>
<dbReference type="GO" id="GO:0035336">
    <property type="term" value="P:long-chain fatty-acyl-CoA metabolic process"/>
    <property type="evidence" value="ECO:0007669"/>
    <property type="project" value="TreeGrafter"/>
</dbReference>
<dbReference type="InterPro" id="IPR013120">
    <property type="entry name" value="FAR_NAD-bd"/>
</dbReference>
<dbReference type="InterPro" id="IPR036291">
    <property type="entry name" value="NAD(P)-bd_dom_sf"/>
</dbReference>
<sequence length="478" mass="53722">MYRNVNNNYKGHSVYTNGAGSRVKSLLSSATDNTNEYQSIAECYKGQSVFITGGTGFVGKVLLEKLLYSCPGIDKVYLLVRETQGATAHQRMQKLLEEPAFSRIKEENPQAFEKVIPIVGDITQPQLGIMAENEELLIKEVSFVYHVAATTKFNETLDIAMNVNVAGTGRVLDLSKRMENIKAFVYVSTAYSNTDREVVEEVLYPAPVSLNEVHKLLKIGITDAQVKELIKGRPNTYTFTKALAENLVADNHGHVPAIIVRPSIVSSSKKEPITGWIDSWYGATFLATVTMKGFNRVFVSSYEYNLDFIPVDYVSNLIIVAAARCKCSDKVDVYNSSTSGENPLKIGAFFDDIIAYSCKHKFYDIPLPMAYLTRYRWVMFLITLLLQTLPAYIADLFLLIVGKKPRYVKLASKISAAHEVLDYFPSRTWSMSARQTTALFQSLSPSDRDQFPCDPTDIDWKEYIVTYCQGIRQFLCKS</sequence>
<comment type="function">
    <text evidence="10">Catalyzes the reduction of fatty acyl-CoA to fatty alcohols.</text>
</comment>
<evidence type="ECO:0000313" key="13">
    <source>
        <dbReference type="EMBL" id="AGD98719.1"/>
    </source>
</evidence>
<dbReference type="PANTHER" id="PTHR11011">
    <property type="entry name" value="MALE STERILITY PROTEIN 2-RELATED"/>
    <property type="match status" value="1"/>
</dbReference>
<comment type="catalytic activity">
    <reaction evidence="9 10">
        <text>a long-chain fatty acyl-CoA + 2 NADPH + 2 H(+) = a long-chain primary fatty alcohol + 2 NADP(+) + CoA</text>
        <dbReference type="Rhea" id="RHEA:52716"/>
        <dbReference type="ChEBI" id="CHEBI:15378"/>
        <dbReference type="ChEBI" id="CHEBI:57287"/>
        <dbReference type="ChEBI" id="CHEBI:57783"/>
        <dbReference type="ChEBI" id="CHEBI:58349"/>
        <dbReference type="ChEBI" id="CHEBI:77396"/>
        <dbReference type="ChEBI" id="CHEBI:83139"/>
        <dbReference type="EC" id="1.2.1.84"/>
    </reaction>
</comment>
<evidence type="ECO:0000256" key="2">
    <source>
        <dbReference type="ARBA" id="ARBA00005928"/>
    </source>
</evidence>
<dbReference type="GO" id="GO:0005777">
    <property type="term" value="C:peroxisome"/>
    <property type="evidence" value="ECO:0007669"/>
    <property type="project" value="TreeGrafter"/>
</dbReference>
<dbReference type="InterPro" id="IPR026055">
    <property type="entry name" value="FAR"/>
</dbReference>
<evidence type="ECO:0000256" key="6">
    <source>
        <dbReference type="ARBA" id="ARBA00022989"/>
    </source>
</evidence>
<reference evidence="13" key="1">
    <citation type="journal article" date="2014" name="Nat. Commun.">
        <title>Sex pheromone biosynthetic pathways are conserved between moths and the butterfly Bicyclus anynana.</title>
        <authorList>
            <person name="Lienard M.A."/>
            <person name="Wang H.L."/>
            <person name="Lassance J.M."/>
            <person name="Lofstedt C."/>
        </authorList>
    </citation>
    <scope>NUCLEOTIDE SEQUENCE</scope>
    <source>
        <tissue evidence="13">Wing androconia</tissue>
    </source>
</reference>
<organism evidence="13">
    <name type="scientific">Bicyclus anynana</name>
    <name type="common">Squinting bush brown butterfly</name>
    <dbReference type="NCBI Taxonomy" id="110368"/>
    <lineage>
        <taxon>Eukaryota</taxon>
        <taxon>Metazoa</taxon>
        <taxon>Ecdysozoa</taxon>
        <taxon>Arthropoda</taxon>
        <taxon>Hexapoda</taxon>
        <taxon>Insecta</taxon>
        <taxon>Pterygota</taxon>
        <taxon>Neoptera</taxon>
        <taxon>Endopterygota</taxon>
        <taxon>Lepidoptera</taxon>
        <taxon>Glossata</taxon>
        <taxon>Ditrysia</taxon>
        <taxon>Papilionoidea</taxon>
        <taxon>Nymphalidae</taxon>
        <taxon>Satyrinae</taxon>
        <taxon>Satyrini</taxon>
        <taxon>Mycalesina</taxon>
        <taxon>Bicyclus</taxon>
    </lineage>
</organism>
<dbReference type="GO" id="GO:0016020">
    <property type="term" value="C:membrane"/>
    <property type="evidence" value="ECO:0007669"/>
    <property type="project" value="UniProtKB-SubCell"/>
</dbReference>
<dbReference type="Gene3D" id="3.40.50.720">
    <property type="entry name" value="NAD(P)-binding Rossmann-like Domain"/>
    <property type="match status" value="1"/>
</dbReference>
<gene>
    <name evidence="13" type="primary">FAR2</name>
</gene>
<feature type="domain" description="Thioester reductase (TE)" evidence="12">
    <location>
        <begin position="51"/>
        <end position="318"/>
    </location>
</feature>
<comment type="subcellular location">
    <subcellularLocation>
        <location evidence="1">Membrane</location>
        <topology evidence="1">Multi-pass membrane protein</topology>
    </subcellularLocation>
</comment>
<keyword evidence="3 10" id="KW-0444">Lipid biosynthesis</keyword>
<feature type="domain" description="Fatty acyl-CoA reductase C-terminal" evidence="11">
    <location>
        <begin position="386"/>
        <end position="477"/>
    </location>
</feature>
<keyword evidence="6 10" id="KW-1133">Transmembrane helix</keyword>
<evidence type="ECO:0000256" key="10">
    <source>
        <dbReference type="RuleBase" id="RU363097"/>
    </source>
</evidence>
<evidence type="ECO:0000256" key="1">
    <source>
        <dbReference type="ARBA" id="ARBA00004141"/>
    </source>
</evidence>
<evidence type="ECO:0000256" key="3">
    <source>
        <dbReference type="ARBA" id="ARBA00022516"/>
    </source>
</evidence>
<dbReference type="InterPro" id="IPR033640">
    <property type="entry name" value="FAR_C"/>
</dbReference>
<name>W5QM70_BICAN</name>
<keyword evidence="8 10" id="KW-0472">Membrane</keyword>
<dbReference type="Pfam" id="PF07993">
    <property type="entry name" value="NAD_binding_4"/>
    <property type="match status" value="1"/>
</dbReference>
<dbReference type="PANTHER" id="PTHR11011:SF116">
    <property type="entry name" value="FATTY ACYL-COA REDUCTASE CG5065-RELATED"/>
    <property type="match status" value="1"/>
</dbReference>
<dbReference type="AlphaFoldDB" id="W5QM70"/>
<keyword evidence="10" id="KW-0560">Oxidoreductase</keyword>
<evidence type="ECO:0000256" key="8">
    <source>
        <dbReference type="ARBA" id="ARBA00023136"/>
    </source>
</evidence>
<keyword evidence="4 10" id="KW-0812">Transmembrane</keyword>
<accession>W5QM70</accession>
<dbReference type="OrthoDB" id="429813at2759"/>
<evidence type="ECO:0000256" key="4">
    <source>
        <dbReference type="ARBA" id="ARBA00022692"/>
    </source>
</evidence>
<dbReference type="GO" id="GO:0102965">
    <property type="term" value="F:alcohol-forming long-chain fatty acyl-CoA reductase activity"/>
    <property type="evidence" value="ECO:0007669"/>
    <property type="project" value="UniProtKB-EC"/>
</dbReference>
<dbReference type="EC" id="1.2.1.84" evidence="10"/>
<keyword evidence="7 10" id="KW-0443">Lipid metabolism</keyword>
<comment type="similarity">
    <text evidence="2 10">Belongs to the fatty acyl-CoA reductase family.</text>
</comment>
<evidence type="ECO:0000259" key="11">
    <source>
        <dbReference type="Pfam" id="PF03015"/>
    </source>
</evidence>
<protein>
    <recommendedName>
        <fullName evidence="10">Fatty acyl-CoA reductase</fullName>
        <ecNumber evidence="10">1.2.1.84</ecNumber>
    </recommendedName>
</protein>
<dbReference type="CDD" id="cd09071">
    <property type="entry name" value="FAR_C"/>
    <property type="match status" value="1"/>
</dbReference>
<dbReference type="Pfam" id="PF03015">
    <property type="entry name" value="Sterile"/>
    <property type="match status" value="1"/>
</dbReference>
<evidence type="ECO:0000259" key="12">
    <source>
        <dbReference type="Pfam" id="PF07993"/>
    </source>
</evidence>
<proteinExistence type="evidence at transcript level"/>
<dbReference type="FunFam" id="3.40.50.720:FF:000143">
    <property type="entry name" value="Fatty acyl-CoA reductase"/>
    <property type="match status" value="1"/>
</dbReference>
<evidence type="ECO:0000256" key="5">
    <source>
        <dbReference type="ARBA" id="ARBA00022857"/>
    </source>
</evidence>
<keyword evidence="5 10" id="KW-0521">NADP</keyword>
<feature type="transmembrane region" description="Helical" evidence="10">
    <location>
        <begin position="377"/>
        <end position="401"/>
    </location>
</feature>